<organism evidence="5 6">
    <name type="scientific">Paenibacillus athensensis</name>
    <dbReference type="NCBI Taxonomy" id="1967502"/>
    <lineage>
        <taxon>Bacteria</taxon>
        <taxon>Bacillati</taxon>
        <taxon>Bacillota</taxon>
        <taxon>Bacilli</taxon>
        <taxon>Bacillales</taxon>
        <taxon>Paenibacillaceae</taxon>
        <taxon>Paenibacillus</taxon>
    </lineage>
</organism>
<dbReference type="InterPro" id="IPR020449">
    <property type="entry name" value="Tscrpt_reg_AraC-type_HTH"/>
</dbReference>
<dbReference type="PROSITE" id="PS01124">
    <property type="entry name" value="HTH_ARAC_FAMILY_2"/>
    <property type="match status" value="1"/>
</dbReference>
<keyword evidence="3" id="KW-0804">Transcription</keyword>
<dbReference type="SUPFAM" id="SSF51215">
    <property type="entry name" value="Regulatory protein AraC"/>
    <property type="match status" value="1"/>
</dbReference>
<dbReference type="GO" id="GO:0003700">
    <property type="term" value="F:DNA-binding transcription factor activity"/>
    <property type="evidence" value="ECO:0007669"/>
    <property type="project" value="InterPro"/>
</dbReference>
<dbReference type="Gene3D" id="1.10.10.60">
    <property type="entry name" value="Homeodomain-like"/>
    <property type="match status" value="2"/>
</dbReference>
<gene>
    <name evidence="5" type="ORF">B5M42_14975</name>
</gene>
<sequence>MCLNFSTEWMNVTYFPQYLQDYPNMDTAFPFHISIHSLERGYPAHRHDFLEFSYVIEGSGAESVNGVRHPMAPGTFTFVLPYQVHELFTDPGGKLVLFNCMFSMEVLMQSAQDAAEWLSGVLDDAEELSPFVQWPEKSLQSMRHLMEDILDEYRGNKLGRTLLLKAKLTEALIRFDRHRRERQSDFLPHPNKPWPERSRWPIIHYIHRNFHREDLMLSELAGRFSLSVSRISELIKETTGQTFVHFLNDLRIQHAASLLVSTNMSIIEIAHEVGYASYKTFTRIFREKKGLVPTEYRKKQRQHET</sequence>
<evidence type="ECO:0000259" key="4">
    <source>
        <dbReference type="PROSITE" id="PS01124"/>
    </source>
</evidence>
<evidence type="ECO:0000256" key="2">
    <source>
        <dbReference type="ARBA" id="ARBA00023125"/>
    </source>
</evidence>
<dbReference type="PANTHER" id="PTHR43280">
    <property type="entry name" value="ARAC-FAMILY TRANSCRIPTIONAL REGULATOR"/>
    <property type="match status" value="1"/>
</dbReference>
<dbReference type="InterPro" id="IPR037923">
    <property type="entry name" value="HTH-like"/>
</dbReference>
<accession>A0A4Y8PYQ9</accession>
<dbReference type="PANTHER" id="PTHR43280:SF28">
    <property type="entry name" value="HTH-TYPE TRANSCRIPTIONAL ACTIVATOR RHAS"/>
    <property type="match status" value="1"/>
</dbReference>
<dbReference type="Pfam" id="PF12833">
    <property type="entry name" value="HTH_18"/>
    <property type="match status" value="1"/>
</dbReference>
<dbReference type="InterPro" id="IPR014710">
    <property type="entry name" value="RmlC-like_jellyroll"/>
</dbReference>
<evidence type="ECO:0000313" key="5">
    <source>
        <dbReference type="EMBL" id="TFE86388.1"/>
    </source>
</evidence>
<dbReference type="InterPro" id="IPR018060">
    <property type="entry name" value="HTH_AraC"/>
</dbReference>
<dbReference type="PRINTS" id="PR00032">
    <property type="entry name" value="HTHARAC"/>
</dbReference>
<evidence type="ECO:0000256" key="3">
    <source>
        <dbReference type="ARBA" id="ARBA00023163"/>
    </source>
</evidence>
<dbReference type="InterPro" id="IPR009057">
    <property type="entry name" value="Homeodomain-like_sf"/>
</dbReference>
<dbReference type="SMART" id="SM00342">
    <property type="entry name" value="HTH_ARAC"/>
    <property type="match status" value="1"/>
</dbReference>
<dbReference type="EMBL" id="MYFO01000019">
    <property type="protein sequence ID" value="TFE86388.1"/>
    <property type="molecule type" value="Genomic_DNA"/>
</dbReference>
<dbReference type="Pfam" id="PF02311">
    <property type="entry name" value="AraC_binding"/>
    <property type="match status" value="1"/>
</dbReference>
<keyword evidence="6" id="KW-1185">Reference proteome</keyword>
<dbReference type="GO" id="GO:0043565">
    <property type="term" value="F:sequence-specific DNA binding"/>
    <property type="evidence" value="ECO:0007669"/>
    <property type="project" value="InterPro"/>
</dbReference>
<evidence type="ECO:0000313" key="6">
    <source>
        <dbReference type="Proteomes" id="UP000298246"/>
    </source>
</evidence>
<dbReference type="Gene3D" id="2.60.120.10">
    <property type="entry name" value="Jelly Rolls"/>
    <property type="match status" value="1"/>
</dbReference>
<dbReference type="SUPFAM" id="SSF46689">
    <property type="entry name" value="Homeodomain-like"/>
    <property type="match status" value="1"/>
</dbReference>
<dbReference type="Proteomes" id="UP000298246">
    <property type="component" value="Unassembled WGS sequence"/>
</dbReference>
<protein>
    <recommendedName>
        <fullName evidence="4">HTH araC/xylS-type domain-containing protein</fullName>
    </recommendedName>
</protein>
<reference evidence="5 6" key="1">
    <citation type="submission" date="2017-03" db="EMBL/GenBank/DDBJ databases">
        <title>Isolation of Levoglucosan Utilizing Bacteria.</title>
        <authorList>
            <person name="Arya A.S."/>
        </authorList>
    </citation>
    <scope>NUCLEOTIDE SEQUENCE [LARGE SCALE GENOMIC DNA]</scope>
    <source>
        <strain evidence="5 6">MEC069</strain>
    </source>
</reference>
<feature type="domain" description="HTH araC/xylS-type" evidence="4">
    <location>
        <begin position="200"/>
        <end position="299"/>
    </location>
</feature>
<name>A0A4Y8PYQ9_9BACL</name>
<dbReference type="InterPro" id="IPR003313">
    <property type="entry name" value="AraC-bd"/>
</dbReference>
<keyword evidence="1" id="KW-0805">Transcription regulation</keyword>
<dbReference type="AlphaFoldDB" id="A0A4Y8PYQ9"/>
<evidence type="ECO:0000256" key="1">
    <source>
        <dbReference type="ARBA" id="ARBA00023015"/>
    </source>
</evidence>
<comment type="caution">
    <text evidence="5">The sequence shown here is derived from an EMBL/GenBank/DDBJ whole genome shotgun (WGS) entry which is preliminary data.</text>
</comment>
<proteinExistence type="predicted"/>
<keyword evidence="2" id="KW-0238">DNA-binding</keyword>